<dbReference type="Proteomes" id="UP000619545">
    <property type="component" value="Unassembled WGS sequence"/>
</dbReference>
<dbReference type="GO" id="GO:0003678">
    <property type="term" value="F:DNA helicase activity"/>
    <property type="evidence" value="ECO:0007669"/>
    <property type="project" value="UniProtKB-EC"/>
</dbReference>
<dbReference type="InterPro" id="IPR011545">
    <property type="entry name" value="DEAD/DEAH_box_helicase_dom"/>
</dbReference>
<keyword evidence="14" id="KW-0175">Coiled coil</keyword>
<evidence type="ECO:0000256" key="14">
    <source>
        <dbReference type="SAM" id="Coils"/>
    </source>
</evidence>
<dbReference type="InterPro" id="IPR001650">
    <property type="entry name" value="Helicase_C-like"/>
</dbReference>
<evidence type="ECO:0000313" key="20">
    <source>
        <dbReference type="EMBL" id="HII70812.1"/>
    </source>
</evidence>
<dbReference type="SUPFAM" id="SSF56712">
    <property type="entry name" value="Prokaryotic type I DNA topoisomerase"/>
    <property type="match status" value="2"/>
</dbReference>
<dbReference type="GO" id="GO:0005737">
    <property type="term" value="C:cytoplasm"/>
    <property type="evidence" value="ECO:0007669"/>
    <property type="project" value="UniProtKB-SubCell"/>
</dbReference>
<dbReference type="InterPro" id="IPR040569">
    <property type="entry name" value="Znf_Rg"/>
</dbReference>
<keyword evidence="9" id="KW-0460">Magnesium</keyword>
<dbReference type="NCBIfam" id="TIGR01054">
    <property type="entry name" value="rgy"/>
    <property type="match status" value="1"/>
</dbReference>
<dbReference type="SMART" id="SM00493">
    <property type="entry name" value="TOPRIM"/>
    <property type="match status" value="1"/>
</dbReference>
<dbReference type="Gene3D" id="3.40.50.300">
    <property type="entry name" value="P-loop containing nucleotide triphosphate hydrolases"/>
    <property type="match status" value="3"/>
</dbReference>
<feature type="domain" description="Topo IA-type catalytic" evidence="19">
    <location>
        <begin position="954"/>
        <end position="1222"/>
    </location>
</feature>
<proteinExistence type="inferred from homology"/>
<name>A0A832SV77_9EURY</name>
<dbReference type="InterPro" id="IPR023405">
    <property type="entry name" value="Topo_IA_core_domain"/>
</dbReference>
<evidence type="ECO:0000256" key="3">
    <source>
        <dbReference type="ARBA" id="ARBA00022490"/>
    </source>
</evidence>
<feature type="domain" description="Helicase ATP-binding" evidence="16">
    <location>
        <begin position="166"/>
        <end position="401"/>
    </location>
</feature>
<dbReference type="SUPFAM" id="SSF52540">
    <property type="entry name" value="P-loop containing nucleoside triphosphate hydrolases"/>
    <property type="match status" value="2"/>
</dbReference>
<feature type="domain" description="Toprim" evidence="15">
    <location>
        <begin position="780"/>
        <end position="936"/>
    </location>
</feature>
<comment type="catalytic activity">
    <reaction evidence="12">
        <text>ATP + H2O = ADP + phosphate + H(+)</text>
        <dbReference type="Rhea" id="RHEA:13065"/>
        <dbReference type="ChEBI" id="CHEBI:15377"/>
        <dbReference type="ChEBI" id="CHEBI:15378"/>
        <dbReference type="ChEBI" id="CHEBI:30616"/>
        <dbReference type="ChEBI" id="CHEBI:43474"/>
        <dbReference type="ChEBI" id="CHEBI:456216"/>
    </reaction>
</comment>
<evidence type="ECO:0000256" key="11">
    <source>
        <dbReference type="ARBA" id="ARBA00043976"/>
    </source>
</evidence>
<comment type="subcellular location">
    <subcellularLocation>
        <location evidence="2">Cytoplasm</location>
    </subcellularLocation>
</comment>
<evidence type="ECO:0000256" key="12">
    <source>
        <dbReference type="ARBA" id="ARBA00049360"/>
    </source>
</evidence>
<gene>
    <name evidence="20" type="primary">rgy</name>
    <name evidence="20" type="ORF">HA336_06235</name>
</gene>
<dbReference type="Pfam" id="PF00270">
    <property type="entry name" value="DEAD"/>
    <property type="match status" value="1"/>
</dbReference>
<dbReference type="SMART" id="SM00436">
    <property type="entry name" value="TOP1Bc"/>
    <property type="match status" value="1"/>
</dbReference>
<evidence type="ECO:0000256" key="2">
    <source>
        <dbReference type="ARBA" id="ARBA00004496"/>
    </source>
</evidence>
<dbReference type="EMBL" id="DUJS01000004">
    <property type="protein sequence ID" value="HII70812.1"/>
    <property type="molecule type" value="Genomic_DNA"/>
</dbReference>
<evidence type="ECO:0000256" key="1">
    <source>
        <dbReference type="ARBA" id="ARBA00001946"/>
    </source>
</evidence>
<keyword evidence="5" id="KW-0547">Nucleotide-binding</keyword>
<dbReference type="InterPro" id="IPR005736">
    <property type="entry name" value="Reverse_gyrase"/>
</dbReference>
<dbReference type="GO" id="GO:0005524">
    <property type="term" value="F:ATP binding"/>
    <property type="evidence" value="ECO:0007669"/>
    <property type="project" value="UniProtKB-KW"/>
</dbReference>
<evidence type="ECO:0000256" key="5">
    <source>
        <dbReference type="ARBA" id="ARBA00022741"/>
    </source>
</evidence>
<reference evidence="20" key="1">
    <citation type="journal article" date="2020" name="bioRxiv">
        <title>A rank-normalized archaeal taxonomy based on genome phylogeny resolves widespread incomplete and uneven classifications.</title>
        <authorList>
            <person name="Rinke C."/>
            <person name="Chuvochina M."/>
            <person name="Mussig A.J."/>
            <person name="Chaumeil P.-A."/>
            <person name="Waite D.W."/>
            <person name="Whitman W.B."/>
            <person name="Parks D.H."/>
            <person name="Hugenholtz P."/>
        </authorList>
    </citation>
    <scope>NUCLEOTIDE SEQUENCE</scope>
    <source>
        <strain evidence="20">UBA8853</strain>
    </source>
</reference>
<comment type="caution">
    <text evidence="20">The sequence shown here is derived from an EMBL/GenBank/DDBJ whole genome shotgun (WGS) entry which is preliminary data.</text>
</comment>
<evidence type="ECO:0000256" key="13">
    <source>
        <dbReference type="PROSITE-ProRule" id="PRU01380"/>
    </source>
</evidence>
<feature type="domain" description="Helicase C-terminal" evidence="17">
    <location>
        <begin position="425"/>
        <end position="601"/>
    </location>
</feature>
<evidence type="ECO:0000259" key="15">
    <source>
        <dbReference type="PROSITE" id="PS50880"/>
    </source>
</evidence>
<evidence type="ECO:0000259" key="18">
    <source>
        <dbReference type="PROSITE" id="PS52036"/>
    </source>
</evidence>
<dbReference type="Gene3D" id="2.60.510.20">
    <property type="match status" value="1"/>
</dbReference>
<evidence type="ECO:0000259" key="19">
    <source>
        <dbReference type="PROSITE" id="PS52039"/>
    </source>
</evidence>
<dbReference type="Gene3D" id="1.10.460.10">
    <property type="entry name" value="Topoisomerase I, domain 2"/>
    <property type="match status" value="2"/>
</dbReference>
<dbReference type="InterPro" id="IPR013824">
    <property type="entry name" value="Topo_IA_cen_sub1"/>
</dbReference>
<keyword evidence="10" id="KW-0413">Isomerase</keyword>
<feature type="coiled-coil region" evidence="14">
    <location>
        <begin position="336"/>
        <end position="377"/>
    </location>
</feature>
<accession>A0A832SV77</accession>
<dbReference type="InterPro" id="IPR027417">
    <property type="entry name" value="P-loop_NTPase"/>
</dbReference>
<dbReference type="PRINTS" id="PR00417">
    <property type="entry name" value="PRTPISMRASEI"/>
</dbReference>
<evidence type="ECO:0000256" key="4">
    <source>
        <dbReference type="ARBA" id="ARBA00022723"/>
    </source>
</evidence>
<dbReference type="SMART" id="SM00487">
    <property type="entry name" value="DEXDc"/>
    <property type="match status" value="1"/>
</dbReference>
<dbReference type="PROSITE" id="PS52037">
    <property type="entry name" value="ZF_RG_C"/>
    <property type="match status" value="1"/>
</dbReference>
<evidence type="ECO:0000256" key="7">
    <source>
        <dbReference type="ARBA" id="ARBA00022833"/>
    </source>
</evidence>
<dbReference type="EC" id="3.6.4.12" evidence="20"/>
<dbReference type="GO" id="GO:0016787">
    <property type="term" value="F:hydrolase activity"/>
    <property type="evidence" value="ECO:0007669"/>
    <property type="project" value="UniProtKB-KW"/>
</dbReference>
<dbReference type="InterPro" id="IPR014001">
    <property type="entry name" value="Helicase_ATP-bd"/>
</dbReference>
<evidence type="ECO:0000256" key="9">
    <source>
        <dbReference type="ARBA" id="ARBA00022842"/>
    </source>
</evidence>
<dbReference type="InterPro" id="IPR013497">
    <property type="entry name" value="Topo_IA_cen"/>
</dbReference>
<evidence type="ECO:0000259" key="16">
    <source>
        <dbReference type="PROSITE" id="PS51192"/>
    </source>
</evidence>
<keyword evidence="6 13" id="KW-0863">Zinc-finger</keyword>
<dbReference type="GO" id="GO:0160097">
    <property type="term" value="F:reverse gyrase activity"/>
    <property type="evidence" value="ECO:0007669"/>
    <property type="project" value="UniProtKB-ARBA"/>
</dbReference>
<dbReference type="SMART" id="SM00490">
    <property type="entry name" value="HELICc"/>
    <property type="match status" value="1"/>
</dbReference>
<dbReference type="InterPro" id="IPR034142">
    <property type="entry name" value="TOPRIM_RevGyr"/>
</dbReference>
<keyword evidence="4" id="KW-0479">Metal-binding</keyword>
<sequence>MMVLKRAADMVPKGFRDLVEPILDDCADLEELADRVVETEMEPDEVRRRDVGNTDSNEPVAIFGSSCVLCGGDCSSVRLTSRIGICERCLPVDTETLREVLKEARKRHGYVGEALLMFILVERYSPDRVEEFFRRYVWPELFTEIVDRVFDRATGFRLYSAQRVWTRRLVKGCSFSILAPTGTGKTSWGSLVAAVFGHAGRRVYYLVPTTTLVRQVENRIKGFARDAELDVDVVAYHAAMPTQAKREALERISSGDFDVLITTAQFLVHRVEDLEKLNFDLILVDDVDAIIRGTGRNVDRVLRVAGLEQEEIDSAYRLATLRRRYYSLRDWLRSLEDRGDKRAERVREELREVEREIEELEELLKRVKKERDLARIVFMSATGAAAPSRRLAVVRELFDFEVGAGGEGLRNIQDIAVISEPSPEAVERIVRKAGVKGGLIFVPQRLPGEKKAREIVEELAEHLRSSGIEARAIHAGTPAEEREEAIDGFSEGDVDVLVAVASPYGVIVRGLDLPQAARYAVFYGVPRQRIRLTPREEDLKDPTYVASALSNLARLLDDRRARSRLEGVAGRLWRIIRRGTWIRERLEEAVEPLSLNTLMKLAKRDPEDIAEQLDVDRWLARHVQTLAEGVRELTRLLGDPDRVKALAEEATTVAVYEEGEEAYLEVPDLRTYIQASGRVSRLFAGGVTFGLSFVLCPEDERELRTLNGLIRRMSYTYGSEFEWRSYPKSLDMKEIGLELKEISDEELEELVRKVDEDRERVRKVLAGELKPEETGRLARSALMIVESPNKARMIASLFSQRPSRRRLNGGVAYEAAADGLHLTVVATQGHVADLVEEPGVHGVLRIDERWVPMYDVLGRCSECGEQVVGSEECPNCGGEVELKTPLLESIRELASEADVILIGTDPDTEGEKIGWDVFNYLGWTTAQVYRTEFHEVTRRGISEALKEESWKNVDAGRVSAQILRRVADRWIGFSLSQDLWDVFKHLEIKLGELPSGSRIEVRLDIPSGVEVVDFRRTFDEDSSVRSRSVRLRREGDEYVVRTRISRGGDVTYTATLLDPNRKLGDRNGVRPELVRVRASVNGEPVDPNVKLEPMTWLSAGRVQTPVLGWIIDRAREYRETEFYACRAEVPADDVTIRALIEELKVPRALTEKLDEATIRVLSKIAEEGPDAEFSEEEVGRFTETELFERKDGRYRLSEEGRKVLESEGVIGLMLHLAGVSGR</sequence>
<evidence type="ECO:0000259" key="17">
    <source>
        <dbReference type="PROSITE" id="PS51194"/>
    </source>
</evidence>
<dbReference type="PROSITE" id="PS51192">
    <property type="entry name" value="HELICASE_ATP_BIND_1"/>
    <property type="match status" value="1"/>
</dbReference>
<comment type="similarity">
    <text evidence="11">In the N-terminal section; belongs to the DEAD box helicase family. DDVD subfamily.</text>
</comment>
<feature type="domain" description="RG N-terminal-type" evidence="18">
    <location>
        <begin position="57"/>
        <end position="98"/>
    </location>
</feature>
<protein>
    <submittedName>
        <fullName evidence="20">Reverse gyrase</fullName>
        <ecNumber evidence="20">3.6.4.12</ecNumber>
    </submittedName>
</protein>
<dbReference type="Pfam" id="PF01751">
    <property type="entry name" value="Toprim"/>
    <property type="match status" value="1"/>
</dbReference>
<dbReference type="PROSITE" id="PS50880">
    <property type="entry name" value="TOPRIM"/>
    <property type="match status" value="1"/>
</dbReference>
<keyword evidence="7" id="KW-0862">Zinc</keyword>
<evidence type="ECO:0000256" key="8">
    <source>
        <dbReference type="ARBA" id="ARBA00022840"/>
    </source>
</evidence>
<evidence type="ECO:0000313" key="21">
    <source>
        <dbReference type="Proteomes" id="UP000619545"/>
    </source>
</evidence>
<organism evidence="20 21">
    <name type="scientific">Methanopyrus kandleri</name>
    <dbReference type="NCBI Taxonomy" id="2320"/>
    <lineage>
        <taxon>Archaea</taxon>
        <taxon>Methanobacteriati</taxon>
        <taxon>Methanobacteriota</taxon>
        <taxon>Methanomada group</taxon>
        <taxon>Methanopyri</taxon>
        <taxon>Methanopyrales</taxon>
        <taxon>Methanopyraceae</taxon>
        <taxon>Methanopyrus</taxon>
    </lineage>
</organism>
<dbReference type="Gene3D" id="3.40.50.140">
    <property type="match status" value="1"/>
</dbReference>
<dbReference type="AlphaFoldDB" id="A0A832SV77"/>
<dbReference type="PROSITE" id="PS52039">
    <property type="entry name" value="TOPO_IA_2"/>
    <property type="match status" value="1"/>
</dbReference>
<dbReference type="PROSITE" id="PS52036">
    <property type="entry name" value="ZF_RG_N"/>
    <property type="match status" value="1"/>
</dbReference>
<dbReference type="PANTHER" id="PTHR43505">
    <property type="entry name" value="REVERSE GYRASE"/>
    <property type="match status" value="1"/>
</dbReference>
<evidence type="ECO:0000256" key="6">
    <source>
        <dbReference type="ARBA" id="ARBA00022771"/>
    </source>
</evidence>
<dbReference type="InterPro" id="IPR006171">
    <property type="entry name" value="TOPRIM_dom"/>
</dbReference>
<keyword evidence="20" id="KW-0378">Hydrolase</keyword>
<dbReference type="InterPro" id="IPR003601">
    <property type="entry name" value="Topo_IA_2"/>
</dbReference>
<dbReference type="CDD" id="cd17924">
    <property type="entry name" value="DDXDc_reverse_gyrase"/>
    <property type="match status" value="1"/>
</dbReference>
<keyword evidence="8" id="KW-0067">ATP-binding</keyword>
<dbReference type="GO" id="GO:0006265">
    <property type="term" value="P:DNA topological change"/>
    <property type="evidence" value="ECO:0007669"/>
    <property type="project" value="InterPro"/>
</dbReference>
<dbReference type="PROSITE" id="PS51194">
    <property type="entry name" value="HELICASE_CTER"/>
    <property type="match status" value="1"/>
</dbReference>
<dbReference type="GO" id="GO:0003677">
    <property type="term" value="F:DNA binding"/>
    <property type="evidence" value="ECO:0007669"/>
    <property type="project" value="InterPro"/>
</dbReference>
<evidence type="ECO:0000256" key="10">
    <source>
        <dbReference type="ARBA" id="ARBA00023235"/>
    </source>
</evidence>
<dbReference type="CDD" id="cd03361">
    <property type="entry name" value="TOPRIM_TopoIA_RevGyr"/>
    <property type="match status" value="1"/>
</dbReference>
<dbReference type="Pfam" id="PF00271">
    <property type="entry name" value="Helicase_C"/>
    <property type="match status" value="1"/>
</dbReference>
<dbReference type="PANTHER" id="PTHR43505:SF1">
    <property type="entry name" value="REVERSE GYRASE"/>
    <property type="match status" value="1"/>
</dbReference>
<dbReference type="GO" id="GO:0008270">
    <property type="term" value="F:zinc ion binding"/>
    <property type="evidence" value="ECO:0007669"/>
    <property type="project" value="UniProtKB-KW"/>
</dbReference>
<comment type="cofactor">
    <cofactor evidence="1">
        <name>Mg(2+)</name>
        <dbReference type="ChEBI" id="CHEBI:18420"/>
    </cofactor>
</comment>
<keyword evidence="3" id="KW-0963">Cytoplasm</keyword>